<evidence type="ECO:0000313" key="4">
    <source>
        <dbReference type="Proteomes" id="UP000037460"/>
    </source>
</evidence>
<dbReference type="EMBL" id="JWZX01001058">
    <property type="protein sequence ID" value="KOO34895.1"/>
    <property type="molecule type" value="Genomic_DNA"/>
</dbReference>
<dbReference type="Proteomes" id="UP000037460">
    <property type="component" value="Unassembled WGS sequence"/>
</dbReference>
<evidence type="ECO:0000313" key="3">
    <source>
        <dbReference type="EMBL" id="KOO34895.1"/>
    </source>
</evidence>
<dbReference type="Gene3D" id="3.40.50.300">
    <property type="entry name" value="P-loop containing nucleotide triphosphate hydrolases"/>
    <property type="match status" value="1"/>
</dbReference>
<evidence type="ECO:0000256" key="1">
    <source>
        <dbReference type="SAM" id="Coils"/>
    </source>
</evidence>
<sequence>MTGGGGSSAVGVNVARQLLTKFAFPASRWQDDVAKLSGGERRRLQLLACLAARPNVLVLDEPTNDLDIATLTRRSRCSRRISDGVLEEYLDEYRGVLLVVSHDRYFCDRVLAPPAPEEDEDDDEFESRPSSLFVFEGGGAVSKFAGVYSEYFELLKSANGWLGRATRITGFASPPPLPVKKALEEEEAKKKAEKAKKVKVSKKDRDEYATIEVEVERLEVAAVKAQAALDQANSAARRLSSREMLEIASAASAARRAADEKMERYMYLEELISQADA</sequence>
<feature type="domain" description="ABC transporter" evidence="2">
    <location>
        <begin position="16"/>
        <end position="64"/>
    </location>
</feature>
<dbReference type="GO" id="GO:0016887">
    <property type="term" value="F:ATP hydrolysis activity"/>
    <property type="evidence" value="ECO:0007669"/>
    <property type="project" value="InterPro"/>
</dbReference>
<comment type="caution">
    <text evidence="3">The sequence shown here is derived from an EMBL/GenBank/DDBJ whole genome shotgun (WGS) entry which is preliminary data.</text>
</comment>
<proteinExistence type="predicted"/>
<dbReference type="InterPro" id="IPR051309">
    <property type="entry name" value="ABCF_ATPase"/>
</dbReference>
<evidence type="ECO:0000259" key="2">
    <source>
        <dbReference type="Pfam" id="PF00005"/>
    </source>
</evidence>
<reference evidence="4" key="1">
    <citation type="journal article" date="2015" name="PLoS Genet.">
        <title>Genome Sequence and Transcriptome Analyses of Chrysochromulina tobin: Metabolic Tools for Enhanced Algal Fitness in the Prominent Order Prymnesiales (Haptophyceae).</title>
        <authorList>
            <person name="Hovde B.T."/>
            <person name="Deodato C.R."/>
            <person name="Hunsperger H.M."/>
            <person name="Ryken S.A."/>
            <person name="Yost W."/>
            <person name="Jha R.K."/>
            <person name="Patterson J."/>
            <person name="Monnat R.J. Jr."/>
            <person name="Barlow S.B."/>
            <person name="Starkenburg S.R."/>
            <person name="Cattolico R.A."/>
        </authorList>
    </citation>
    <scope>NUCLEOTIDE SEQUENCE</scope>
    <source>
        <strain evidence="4">CCMP291</strain>
    </source>
</reference>
<dbReference type="GO" id="GO:0005524">
    <property type="term" value="F:ATP binding"/>
    <property type="evidence" value="ECO:0007669"/>
    <property type="project" value="InterPro"/>
</dbReference>
<protein>
    <submittedName>
        <fullName evidence="3">ABC protein involved in-independent precise excision of transposon</fullName>
    </submittedName>
</protein>
<dbReference type="InterPro" id="IPR027417">
    <property type="entry name" value="P-loop_NTPase"/>
</dbReference>
<gene>
    <name evidence="3" type="ORF">Ctob_010962</name>
</gene>
<feature type="coiled-coil region" evidence="1">
    <location>
        <begin position="183"/>
        <end position="242"/>
    </location>
</feature>
<accession>A0A0M0K7U5</accession>
<dbReference type="InterPro" id="IPR003439">
    <property type="entry name" value="ABC_transporter-like_ATP-bd"/>
</dbReference>
<dbReference type="PANTHER" id="PTHR42855">
    <property type="entry name" value="ABC TRANSPORTER ATP-BINDING SUBUNIT"/>
    <property type="match status" value="1"/>
</dbReference>
<dbReference type="OrthoDB" id="2110130at2759"/>
<keyword evidence="4" id="KW-1185">Reference proteome</keyword>
<dbReference type="PANTHER" id="PTHR42855:SF1">
    <property type="entry name" value="ABC TRANSPORTER DOMAIN-CONTAINING PROTEIN"/>
    <property type="match status" value="1"/>
</dbReference>
<organism evidence="3 4">
    <name type="scientific">Chrysochromulina tobinii</name>
    <dbReference type="NCBI Taxonomy" id="1460289"/>
    <lineage>
        <taxon>Eukaryota</taxon>
        <taxon>Haptista</taxon>
        <taxon>Haptophyta</taxon>
        <taxon>Prymnesiophyceae</taxon>
        <taxon>Prymnesiales</taxon>
        <taxon>Chrysochromulinaceae</taxon>
        <taxon>Chrysochromulina</taxon>
    </lineage>
</organism>
<dbReference type="SUPFAM" id="SSF52540">
    <property type="entry name" value="P-loop containing nucleoside triphosphate hydrolases"/>
    <property type="match status" value="1"/>
</dbReference>
<name>A0A0M0K7U5_9EUKA</name>
<keyword evidence="1" id="KW-0175">Coiled coil</keyword>
<dbReference type="Pfam" id="PF00005">
    <property type="entry name" value="ABC_tran"/>
    <property type="match status" value="1"/>
</dbReference>
<dbReference type="AlphaFoldDB" id="A0A0M0K7U5"/>